<evidence type="ECO:0000313" key="2">
    <source>
        <dbReference type="EMBL" id="EOO79307.1"/>
    </source>
</evidence>
<protein>
    <submittedName>
        <fullName evidence="2">Uncharacterized protein</fullName>
    </submittedName>
</protein>
<name>R8I2R5_BACCE</name>
<gene>
    <name evidence="2" type="ORF">IIC_00678</name>
</gene>
<proteinExistence type="predicted"/>
<dbReference type="AlphaFoldDB" id="R8I2R5"/>
<dbReference type="EMBL" id="AHES01000003">
    <property type="protein sequence ID" value="EOO79307.1"/>
    <property type="molecule type" value="Genomic_DNA"/>
</dbReference>
<organism evidence="2 3">
    <name type="scientific">Bacillus cereus VD021</name>
    <dbReference type="NCBI Taxonomy" id="1053224"/>
    <lineage>
        <taxon>Bacteria</taxon>
        <taxon>Bacillati</taxon>
        <taxon>Bacillota</taxon>
        <taxon>Bacilli</taxon>
        <taxon>Bacillales</taxon>
        <taxon>Bacillaceae</taxon>
        <taxon>Bacillus</taxon>
        <taxon>Bacillus cereus group</taxon>
    </lineage>
</organism>
<feature type="transmembrane region" description="Helical" evidence="1">
    <location>
        <begin position="20"/>
        <end position="38"/>
    </location>
</feature>
<evidence type="ECO:0000313" key="3">
    <source>
        <dbReference type="Proteomes" id="UP000014040"/>
    </source>
</evidence>
<dbReference type="PATRIC" id="fig|1053224.3.peg.686"/>
<evidence type="ECO:0000256" key="1">
    <source>
        <dbReference type="SAM" id="Phobius"/>
    </source>
</evidence>
<sequence length="39" mass="4478">MIFGNGFTRMLLGIWLWQLIKWQGPAFLIGLGTGWVIWG</sequence>
<keyword evidence="1" id="KW-0472">Membrane</keyword>
<reference evidence="2 3" key="1">
    <citation type="submission" date="2012-12" db="EMBL/GenBank/DDBJ databases">
        <title>The Genome Sequence of Bacillus cereus VD021.</title>
        <authorList>
            <consortium name="The Broad Institute Genome Sequencing Platform"/>
            <consortium name="The Broad Institute Genome Sequencing Center for Infectious Disease"/>
            <person name="Feldgarden M."/>
            <person name="Van der Auwera G.A."/>
            <person name="Mahillon J."/>
            <person name="Duprez V."/>
            <person name="Timmery S."/>
            <person name="Mattelet C."/>
            <person name="Dierick K."/>
            <person name="Sun M."/>
            <person name="Yu Z."/>
            <person name="Zhu L."/>
            <person name="Hu X."/>
            <person name="Shank E.B."/>
            <person name="Swiecicka I."/>
            <person name="Hansen B.M."/>
            <person name="Andrup L."/>
            <person name="Walker B."/>
            <person name="Young S.K."/>
            <person name="Zeng Q."/>
            <person name="Gargeya S."/>
            <person name="Fitzgerald M."/>
            <person name="Haas B."/>
            <person name="Abouelleil A."/>
            <person name="Alvarado L."/>
            <person name="Arachchi H.M."/>
            <person name="Berlin A.M."/>
            <person name="Chapman S.B."/>
            <person name="Dewar J."/>
            <person name="Goldberg J."/>
            <person name="Griggs A."/>
            <person name="Gujja S."/>
            <person name="Hansen M."/>
            <person name="Howarth C."/>
            <person name="Imamovic A."/>
            <person name="Larimer J."/>
            <person name="McCowan C."/>
            <person name="Murphy C."/>
            <person name="Neiman D."/>
            <person name="Pearson M."/>
            <person name="Priest M."/>
            <person name="Roberts A."/>
            <person name="Saif S."/>
            <person name="Shea T."/>
            <person name="Sisk P."/>
            <person name="Sykes S."/>
            <person name="Wortman J."/>
            <person name="Nusbaum C."/>
            <person name="Birren B."/>
        </authorList>
    </citation>
    <scope>NUCLEOTIDE SEQUENCE [LARGE SCALE GENOMIC DNA]</scope>
    <source>
        <strain evidence="2 3">VD021</strain>
    </source>
</reference>
<accession>R8I2R5</accession>
<keyword evidence="1" id="KW-1133">Transmembrane helix</keyword>
<dbReference type="HOGENOM" id="CLU_3304203_0_0_9"/>
<comment type="caution">
    <text evidence="2">The sequence shown here is derived from an EMBL/GenBank/DDBJ whole genome shotgun (WGS) entry which is preliminary data.</text>
</comment>
<keyword evidence="1" id="KW-0812">Transmembrane</keyword>
<dbReference type="Proteomes" id="UP000014040">
    <property type="component" value="Unassembled WGS sequence"/>
</dbReference>